<dbReference type="KEGG" id="mar:MAE_35400"/>
<accession>B0JMS7</accession>
<dbReference type="PaxDb" id="449447-MAE_35400"/>
<reference evidence="1 2" key="1">
    <citation type="journal article" date="2007" name="DNA Res.">
        <title>Complete genomic structure of the bloom-forming toxic cyanobacterium Microcystis aeruginosa NIES-843.</title>
        <authorList>
            <person name="Kaneko T."/>
            <person name="Nakajima N."/>
            <person name="Okamoto S."/>
            <person name="Suzuki I."/>
            <person name="Tanabe Y."/>
            <person name="Tamaoki M."/>
            <person name="Nakamura Y."/>
            <person name="Kasai F."/>
            <person name="Watanabe A."/>
            <person name="Kawashima K."/>
            <person name="Kishida Y."/>
            <person name="Ono A."/>
            <person name="Shimizu Y."/>
            <person name="Takahashi C."/>
            <person name="Minami C."/>
            <person name="Fujishiro T."/>
            <person name="Kohara M."/>
            <person name="Katoh M."/>
            <person name="Nakazaki N."/>
            <person name="Nakayama S."/>
            <person name="Yamada M."/>
            <person name="Tabata S."/>
            <person name="Watanabe M.M."/>
        </authorList>
    </citation>
    <scope>NUCLEOTIDE SEQUENCE [LARGE SCALE GENOMIC DNA]</scope>
    <source>
        <strain evidence="2">NIES-843 / IAM M-247</strain>
    </source>
</reference>
<evidence type="ECO:0000313" key="1">
    <source>
        <dbReference type="EMBL" id="BAG03362.1"/>
    </source>
</evidence>
<dbReference type="AlphaFoldDB" id="B0JMS7"/>
<dbReference type="HOGENOM" id="CLU_1946348_0_0_3"/>
<name>B0JMS7_MICAN</name>
<dbReference type="Proteomes" id="UP000001510">
    <property type="component" value="Chromosome"/>
</dbReference>
<keyword evidence="2" id="KW-1185">Reference proteome</keyword>
<protein>
    <submittedName>
        <fullName evidence="1">Uncharacterized protein</fullName>
    </submittedName>
</protein>
<proteinExistence type="predicted"/>
<organism evidence="1 2">
    <name type="scientific">Microcystis aeruginosa (strain NIES-843 / IAM M-2473)</name>
    <dbReference type="NCBI Taxonomy" id="449447"/>
    <lineage>
        <taxon>Bacteria</taxon>
        <taxon>Bacillati</taxon>
        <taxon>Cyanobacteriota</taxon>
        <taxon>Cyanophyceae</taxon>
        <taxon>Oscillatoriophycideae</taxon>
        <taxon>Chroococcales</taxon>
        <taxon>Microcystaceae</taxon>
        <taxon>Microcystis</taxon>
    </lineage>
</organism>
<evidence type="ECO:0000313" key="2">
    <source>
        <dbReference type="Proteomes" id="UP000001510"/>
    </source>
</evidence>
<sequence length="129" mass="14305">MLSLFRERGDLPNKSPNLPFSKDWISNIPLVQSLNLLIPSLSIWLFSTWCDNQCLSFVGVLLGKALKTIFLENYPYSSYSHTETRRASISICDHKATSIKVSTTVTPIGTKGKLPLPGGGFDREGSEED</sequence>
<dbReference type="EMBL" id="AP009552">
    <property type="protein sequence ID" value="BAG03362.1"/>
    <property type="molecule type" value="Genomic_DNA"/>
</dbReference>
<gene>
    <name evidence="1" type="ordered locus">MAE_35400</name>
</gene>
<dbReference type="EnsemblBacteria" id="BAG03362">
    <property type="protein sequence ID" value="BAG03362"/>
    <property type="gene ID" value="MAE_35400"/>
</dbReference>